<reference evidence="2" key="2">
    <citation type="journal article" date="2023" name="IMA Fungus">
        <title>Comparative genomic study of the Penicillium genus elucidates a diverse pangenome and 15 lateral gene transfer events.</title>
        <authorList>
            <person name="Petersen C."/>
            <person name="Sorensen T."/>
            <person name="Nielsen M.R."/>
            <person name="Sondergaard T.E."/>
            <person name="Sorensen J.L."/>
            <person name="Fitzpatrick D.A."/>
            <person name="Frisvad J.C."/>
            <person name="Nielsen K.L."/>
        </authorList>
    </citation>
    <scope>NUCLEOTIDE SEQUENCE</scope>
    <source>
        <strain evidence="2">IBT 20477</strain>
    </source>
</reference>
<accession>A0A9W9T9X6</accession>
<evidence type="ECO:0000313" key="3">
    <source>
        <dbReference type="Proteomes" id="UP001150942"/>
    </source>
</evidence>
<comment type="caution">
    <text evidence="2">The sequence shown here is derived from an EMBL/GenBank/DDBJ whole genome shotgun (WGS) entry which is preliminary data.</text>
</comment>
<feature type="compositionally biased region" description="Basic and acidic residues" evidence="1">
    <location>
        <begin position="15"/>
        <end position="24"/>
    </location>
</feature>
<dbReference type="Proteomes" id="UP001150942">
    <property type="component" value="Unassembled WGS sequence"/>
</dbReference>
<feature type="region of interest" description="Disordered" evidence="1">
    <location>
        <begin position="44"/>
        <end position="124"/>
    </location>
</feature>
<dbReference type="EMBL" id="JAPQKQ010000001">
    <property type="protein sequence ID" value="KAJ5214669.1"/>
    <property type="molecule type" value="Genomic_DNA"/>
</dbReference>
<feature type="compositionally biased region" description="Acidic residues" evidence="1">
    <location>
        <begin position="96"/>
        <end position="106"/>
    </location>
</feature>
<evidence type="ECO:0008006" key="4">
    <source>
        <dbReference type="Google" id="ProtNLM"/>
    </source>
</evidence>
<protein>
    <recommendedName>
        <fullName evidence="4">mRNA stability protein</fullName>
    </recommendedName>
</protein>
<evidence type="ECO:0000313" key="2">
    <source>
        <dbReference type="EMBL" id="KAJ5214669.1"/>
    </source>
</evidence>
<feature type="region of interest" description="Disordered" evidence="1">
    <location>
        <begin position="1"/>
        <end position="30"/>
    </location>
</feature>
<dbReference type="OrthoDB" id="5949865at2759"/>
<dbReference type="AlphaFoldDB" id="A0A9W9T9X6"/>
<keyword evidence="3" id="KW-1185">Reference proteome</keyword>
<name>A0A9W9T9X6_9EURO</name>
<feature type="compositionally biased region" description="Basic and acidic residues" evidence="1">
    <location>
        <begin position="69"/>
        <end position="86"/>
    </location>
</feature>
<sequence length="124" mass="13739">MQSGSKGPDPEPLSESDKRNERTYFDSGDFALSAADRMTDNGVIKTGRAHPHRDSISHPYAPIPAASNVDKDATEDLYRKSVDPEKSPLLQKGNIEDEEPTNEEEHDNPISHEGRNQIGTLKLK</sequence>
<organism evidence="2 3">
    <name type="scientific">Penicillium cf. viridicatum</name>
    <dbReference type="NCBI Taxonomy" id="2972119"/>
    <lineage>
        <taxon>Eukaryota</taxon>
        <taxon>Fungi</taxon>
        <taxon>Dikarya</taxon>
        <taxon>Ascomycota</taxon>
        <taxon>Pezizomycotina</taxon>
        <taxon>Eurotiomycetes</taxon>
        <taxon>Eurotiomycetidae</taxon>
        <taxon>Eurotiales</taxon>
        <taxon>Aspergillaceae</taxon>
        <taxon>Penicillium</taxon>
    </lineage>
</organism>
<evidence type="ECO:0000256" key="1">
    <source>
        <dbReference type="SAM" id="MobiDB-lite"/>
    </source>
</evidence>
<proteinExistence type="predicted"/>
<gene>
    <name evidence="2" type="ORF">N7449_001838</name>
</gene>
<reference evidence="2" key="1">
    <citation type="submission" date="2022-11" db="EMBL/GenBank/DDBJ databases">
        <authorList>
            <person name="Petersen C."/>
        </authorList>
    </citation>
    <scope>NUCLEOTIDE SEQUENCE</scope>
    <source>
        <strain evidence="2">IBT 20477</strain>
    </source>
</reference>